<proteinExistence type="predicted"/>
<evidence type="ECO:0000313" key="2">
    <source>
        <dbReference type="EMBL" id="MBB3105158.1"/>
    </source>
</evidence>
<keyword evidence="1" id="KW-0472">Membrane</keyword>
<keyword evidence="1" id="KW-1133">Transmembrane helix</keyword>
<gene>
    <name evidence="2" type="ORF">FHR87_003593</name>
</gene>
<organism evidence="2 3">
    <name type="scientific">Azomonas macrocytogenes</name>
    <name type="common">Azotobacter macrocytogenes</name>
    <dbReference type="NCBI Taxonomy" id="69962"/>
    <lineage>
        <taxon>Bacteria</taxon>
        <taxon>Pseudomonadati</taxon>
        <taxon>Pseudomonadota</taxon>
        <taxon>Gammaproteobacteria</taxon>
        <taxon>Pseudomonadales</taxon>
        <taxon>Pseudomonadaceae</taxon>
        <taxon>Azomonas</taxon>
    </lineage>
</organism>
<evidence type="ECO:0000313" key="3">
    <source>
        <dbReference type="Proteomes" id="UP000549250"/>
    </source>
</evidence>
<dbReference type="EMBL" id="JACHXI010000027">
    <property type="protein sequence ID" value="MBB3105158.1"/>
    <property type="molecule type" value="Genomic_DNA"/>
</dbReference>
<keyword evidence="3" id="KW-1185">Reference proteome</keyword>
<comment type="caution">
    <text evidence="2">The sequence shown here is derived from an EMBL/GenBank/DDBJ whole genome shotgun (WGS) entry which is preliminary data.</text>
</comment>
<sequence length="65" mass="7116">MYKTTLVNWLKDALMGVDCSLLAAAFISIVTPSIDMFIVMFCLILGLAMMSTDLMLSLVIDAKNP</sequence>
<reference evidence="2 3" key="1">
    <citation type="submission" date="2020-08" db="EMBL/GenBank/DDBJ databases">
        <title>Genomic Encyclopedia of Type Strains, Phase III (KMG-III): the genomes of soil and plant-associated and newly described type strains.</title>
        <authorList>
            <person name="Whitman W."/>
        </authorList>
    </citation>
    <scope>NUCLEOTIDE SEQUENCE [LARGE SCALE GENOMIC DNA]</scope>
    <source>
        <strain evidence="2 3">CECT 4462</strain>
    </source>
</reference>
<feature type="transmembrane region" description="Helical" evidence="1">
    <location>
        <begin position="36"/>
        <end position="60"/>
    </location>
</feature>
<protein>
    <submittedName>
        <fullName evidence="2">Uncharacterized protein</fullName>
    </submittedName>
</protein>
<dbReference type="Proteomes" id="UP000549250">
    <property type="component" value="Unassembled WGS sequence"/>
</dbReference>
<feature type="transmembrane region" description="Helical" evidence="1">
    <location>
        <begin position="12"/>
        <end position="30"/>
    </location>
</feature>
<accession>A0A839T7U3</accession>
<dbReference type="AlphaFoldDB" id="A0A839T7U3"/>
<evidence type="ECO:0000256" key="1">
    <source>
        <dbReference type="SAM" id="Phobius"/>
    </source>
</evidence>
<name>A0A839T7U3_AZOMA</name>
<keyword evidence="1" id="KW-0812">Transmembrane</keyword>